<dbReference type="Pfam" id="PF22638">
    <property type="entry name" value="FlgK_D1"/>
    <property type="match status" value="1"/>
</dbReference>
<comment type="similarity">
    <text evidence="3">Belongs to the flagella basal body rod proteins family.</text>
</comment>
<dbReference type="eggNOG" id="COG1256">
    <property type="taxonomic scope" value="Bacteria"/>
</dbReference>
<dbReference type="EMBL" id="JAMC01000001">
    <property type="protein sequence ID" value="KEJ90535.1"/>
    <property type="molecule type" value="Genomic_DNA"/>
</dbReference>
<keyword evidence="9" id="KW-0966">Cell projection</keyword>
<dbReference type="InterPro" id="IPR053927">
    <property type="entry name" value="FlgK_helical"/>
</dbReference>
<dbReference type="AlphaFoldDB" id="A0A073ILW2"/>
<keyword evidence="5" id="KW-0964">Secreted</keyword>
<sequence>MSISSAMNAAISGLRATALGSEVVSTNISNALTPSYGARQLDLASMSNGTAGVSINGISRRMDEGIVSDLRAADAAMQNSQSAVDFFTQVEDIVGLAGDEYGLNGRLAAFEESLIDAASRPDVSERLSAAVSSASRLAEGISDASAEIQEMRTRADTMIAQDVATLNSSLEQVRQLNVQIASTGSAGTSDPTLFDQRQEILDTIGSIVPINVVPKENGAVTIYSEGGAILLDLSAAEFGFDKRNLVTEHQTLEAGTLSGLTMNGQDIKTSALGGGSLSGYFDVRDDFGVEAQTKLDVIARDLVERFQDPSLDSTLNVGDAGLFTDAGAAFDPANEVGLSRRLTLNQAVDPDAGGETWRLRDGLGASTVGAVGDASLLNSYSDSIEASRVPSSSGLGTVSVGFADLIATFSGELATSRSVAEQDLSFTSARHTELTEVQLSQGVDTDQELQNLLVLEQAYAANARVIQAASEMLDTLMGL</sequence>
<evidence type="ECO:0000256" key="3">
    <source>
        <dbReference type="ARBA" id="ARBA00009677"/>
    </source>
</evidence>
<dbReference type="InterPro" id="IPR010930">
    <property type="entry name" value="Flg_bb/hook_C_dom"/>
</dbReference>
<comment type="caution">
    <text evidence="9">The sequence shown here is derived from an EMBL/GenBank/DDBJ whole genome shotgun (WGS) entry which is preliminary data.</text>
</comment>
<evidence type="ECO:0000256" key="5">
    <source>
        <dbReference type="ARBA" id="ARBA00022525"/>
    </source>
</evidence>
<dbReference type="SUPFAM" id="SSF64518">
    <property type="entry name" value="Phase 1 flagellin"/>
    <property type="match status" value="1"/>
</dbReference>
<keyword evidence="6" id="KW-0975">Bacterial flagellum</keyword>
<reference evidence="9 10" key="1">
    <citation type="submission" date="2014-01" db="EMBL/GenBank/DDBJ databases">
        <title>Sulfitobacter donghicola JCM 14565 Genome Sequencing.</title>
        <authorList>
            <person name="Lai Q."/>
            <person name="Hong Z."/>
        </authorList>
    </citation>
    <scope>NUCLEOTIDE SEQUENCE [LARGE SCALE GENOMIC DNA]</scope>
    <source>
        <strain evidence="9 10">JCM 14565</strain>
    </source>
</reference>
<protein>
    <recommendedName>
        <fullName evidence="4">Flagellar hook-associated protein 1</fullName>
    </recommendedName>
</protein>
<organism evidence="9 10">
    <name type="scientific">Sulfitobacter donghicola DSW-25 = KCTC 12864 = JCM 14565</name>
    <dbReference type="NCBI Taxonomy" id="1300350"/>
    <lineage>
        <taxon>Bacteria</taxon>
        <taxon>Pseudomonadati</taxon>
        <taxon>Pseudomonadota</taxon>
        <taxon>Alphaproteobacteria</taxon>
        <taxon>Rhodobacterales</taxon>
        <taxon>Roseobacteraceae</taxon>
        <taxon>Sulfitobacter</taxon>
    </lineage>
</organism>
<accession>A0A073ILW2</accession>
<evidence type="ECO:0000256" key="1">
    <source>
        <dbReference type="ARBA" id="ARBA00004365"/>
    </source>
</evidence>
<proteinExistence type="inferred from homology"/>
<feature type="domain" description="Flagellar hook-associated protein FlgK helical" evidence="8">
    <location>
        <begin position="88"/>
        <end position="306"/>
    </location>
</feature>
<feature type="domain" description="Flagellar basal-body/hook protein C-terminal" evidence="7">
    <location>
        <begin position="442"/>
        <end position="478"/>
    </location>
</feature>
<dbReference type="GO" id="GO:0005576">
    <property type="term" value="C:extracellular region"/>
    <property type="evidence" value="ECO:0007669"/>
    <property type="project" value="UniProtKB-SubCell"/>
</dbReference>
<evidence type="ECO:0000313" key="9">
    <source>
        <dbReference type="EMBL" id="KEJ90535.1"/>
    </source>
</evidence>
<evidence type="ECO:0000256" key="6">
    <source>
        <dbReference type="ARBA" id="ARBA00023143"/>
    </source>
</evidence>
<evidence type="ECO:0000259" key="8">
    <source>
        <dbReference type="Pfam" id="PF22638"/>
    </source>
</evidence>
<keyword evidence="9" id="KW-0282">Flagellum</keyword>
<dbReference type="GO" id="GO:0044780">
    <property type="term" value="P:bacterial-type flagellum assembly"/>
    <property type="evidence" value="ECO:0007669"/>
    <property type="project" value="InterPro"/>
</dbReference>
<evidence type="ECO:0000256" key="2">
    <source>
        <dbReference type="ARBA" id="ARBA00004613"/>
    </source>
</evidence>
<keyword evidence="9" id="KW-0969">Cilium</keyword>
<name>A0A073ILW2_9RHOB</name>
<gene>
    <name evidence="9" type="ORF">DSW25_01045</name>
</gene>
<dbReference type="Pfam" id="PF06429">
    <property type="entry name" value="Flg_bbr_C"/>
    <property type="match status" value="1"/>
</dbReference>
<evidence type="ECO:0000259" key="7">
    <source>
        <dbReference type="Pfam" id="PF06429"/>
    </source>
</evidence>
<dbReference type="GO" id="GO:0009424">
    <property type="term" value="C:bacterial-type flagellum hook"/>
    <property type="evidence" value="ECO:0007669"/>
    <property type="project" value="InterPro"/>
</dbReference>
<evidence type="ECO:0000256" key="4">
    <source>
        <dbReference type="ARBA" id="ARBA00016244"/>
    </source>
</evidence>
<dbReference type="OrthoDB" id="7181295at2"/>
<dbReference type="PANTHER" id="PTHR30033:SF1">
    <property type="entry name" value="FLAGELLAR HOOK-ASSOCIATED PROTEIN 1"/>
    <property type="match status" value="1"/>
</dbReference>
<dbReference type="NCBIfam" id="TIGR02492">
    <property type="entry name" value="flgK_ends"/>
    <property type="match status" value="1"/>
</dbReference>
<dbReference type="RefSeq" id="WP_025058907.1">
    <property type="nucleotide sequence ID" value="NZ_JAMC01000001.1"/>
</dbReference>
<keyword evidence="10" id="KW-1185">Reference proteome</keyword>
<dbReference type="STRING" id="1300350.Z948_1499"/>
<dbReference type="InterPro" id="IPR002371">
    <property type="entry name" value="FlgK"/>
</dbReference>
<dbReference type="GO" id="GO:0005198">
    <property type="term" value="F:structural molecule activity"/>
    <property type="evidence" value="ECO:0007669"/>
    <property type="project" value="InterPro"/>
</dbReference>
<evidence type="ECO:0000313" key="10">
    <source>
        <dbReference type="Proteomes" id="UP000027734"/>
    </source>
</evidence>
<dbReference type="PANTHER" id="PTHR30033">
    <property type="entry name" value="FLAGELLAR HOOK-ASSOCIATED PROTEIN 1"/>
    <property type="match status" value="1"/>
</dbReference>
<comment type="subcellular location">
    <subcellularLocation>
        <location evidence="1">Bacterial flagellum</location>
    </subcellularLocation>
    <subcellularLocation>
        <location evidence="2">Secreted</location>
    </subcellularLocation>
</comment>
<dbReference type="Proteomes" id="UP000027734">
    <property type="component" value="Unassembled WGS sequence"/>
</dbReference>